<organism evidence="2">
    <name type="scientific">mine drainage metagenome</name>
    <dbReference type="NCBI Taxonomy" id="410659"/>
    <lineage>
        <taxon>unclassified sequences</taxon>
        <taxon>metagenomes</taxon>
        <taxon>ecological metagenomes</taxon>
    </lineage>
</organism>
<sequence>MSNSIKIYPWQNQVWQHLNQAGQRLPHALLLHGRSGIGKYDFARSFSQAQLCADKNETGHACGVCSSCNWFADNSHPDFRLLSPEQDDEPESDSAPTKKTKKKTQISVSQIRELSGFLSLSSHRNNGSRIVVIHPAEALNIASANALLKMLEEPAAGVIFILVSHQLQRLLPTIISRCQKINMPIPDETQALAWLGEQGVSNAPQQLAYFDSSPIKVFNEQAQFNQLADVWRNLAQGHKLEPHVAAPILIANSVEAGIIALQKWIYDIVAMRLGQQLRYHLQHTKALQVLAEKVNLSRLFELQKKIDELRKLALHPLNHELQMECLLLEYTRIFQAK</sequence>
<dbReference type="InterPro" id="IPR050238">
    <property type="entry name" value="DNA_Rep/Repair_Clamp_Loader"/>
</dbReference>
<dbReference type="Pfam" id="PF13177">
    <property type="entry name" value="DNA_pol3_delta2"/>
    <property type="match status" value="1"/>
</dbReference>
<feature type="region of interest" description="Disordered" evidence="1">
    <location>
        <begin position="81"/>
        <end position="105"/>
    </location>
</feature>
<accession>A0A1J5RQH8</accession>
<evidence type="ECO:0000313" key="2">
    <source>
        <dbReference type="EMBL" id="OIQ98552.1"/>
    </source>
</evidence>
<dbReference type="Gene3D" id="3.40.50.300">
    <property type="entry name" value="P-loop containing nucleotide triphosphate hydrolases"/>
    <property type="match status" value="1"/>
</dbReference>
<dbReference type="InterPro" id="IPR004622">
    <property type="entry name" value="DNA_pol_HolB"/>
</dbReference>
<keyword evidence="2" id="KW-0548">Nucleotidyltransferase</keyword>
<dbReference type="PANTHER" id="PTHR11669:SF8">
    <property type="entry name" value="DNA POLYMERASE III SUBUNIT DELTA"/>
    <property type="match status" value="1"/>
</dbReference>
<dbReference type="PANTHER" id="PTHR11669">
    <property type="entry name" value="REPLICATION FACTOR C / DNA POLYMERASE III GAMMA-TAU SUBUNIT"/>
    <property type="match status" value="1"/>
</dbReference>
<dbReference type="NCBIfam" id="TIGR00678">
    <property type="entry name" value="holB"/>
    <property type="match status" value="1"/>
</dbReference>
<dbReference type="InterPro" id="IPR027417">
    <property type="entry name" value="P-loop_NTPase"/>
</dbReference>
<dbReference type="EC" id="2.7.7.7" evidence="2"/>
<reference evidence="2" key="1">
    <citation type="submission" date="2016-10" db="EMBL/GenBank/DDBJ databases">
        <title>Sequence of Gallionella enrichment culture.</title>
        <authorList>
            <person name="Poehlein A."/>
            <person name="Muehling M."/>
            <person name="Daniel R."/>
        </authorList>
    </citation>
    <scope>NUCLEOTIDE SEQUENCE</scope>
</reference>
<comment type="caution">
    <text evidence="2">The sequence shown here is derived from an EMBL/GenBank/DDBJ whole genome shotgun (WGS) entry which is preliminary data.</text>
</comment>
<dbReference type="AlphaFoldDB" id="A0A1J5RQH8"/>
<name>A0A1J5RQH8_9ZZZZ</name>
<dbReference type="GO" id="GO:0003887">
    <property type="term" value="F:DNA-directed DNA polymerase activity"/>
    <property type="evidence" value="ECO:0007669"/>
    <property type="project" value="UniProtKB-EC"/>
</dbReference>
<protein>
    <submittedName>
        <fullName evidence="2">DNA polymerase III subunit delta</fullName>
        <ecNumber evidence="2">2.7.7.7</ecNumber>
    </submittedName>
</protein>
<dbReference type="EMBL" id="MLJW01000117">
    <property type="protein sequence ID" value="OIQ98552.1"/>
    <property type="molecule type" value="Genomic_DNA"/>
</dbReference>
<proteinExistence type="predicted"/>
<dbReference type="GO" id="GO:0009360">
    <property type="term" value="C:DNA polymerase III complex"/>
    <property type="evidence" value="ECO:0007669"/>
    <property type="project" value="TreeGrafter"/>
</dbReference>
<dbReference type="GO" id="GO:0006261">
    <property type="term" value="P:DNA-templated DNA replication"/>
    <property type="evidence" value="ECO:0007669"/>
    <property type="project" value="TreeGrafter"/>
</dbReference>
<gene>
    <name evidence="2" type="primary">holB_2</name>
    <name evidence="2" type="ORF">GALL_193770</name>
</gene>
<keyword evidence="2" id="KW-0808">Transferase</keyword>
<evidence type="ECO:0000256" key="1">
    <source>
        <dbReference type="SAM" id="MobiDB-lite"/>
    </source>
</evidence>
<dbReference type="GO" id="GO:0008408">
    <property type="term" value="F:3'-5' exonuclease activity"/>
    <property type="evidence" value="ECO:0007669"/>
    <property type="project" value="InterPro"/>
</dbReference>
<dbReference type="SUPFAM" id="SSF52540">
    <property type="entry name" value="P-loop containing nucleoside triphosphate hydrolases"/>
    <property type="match status" value="1"/>
</dbReference>